<name>A0A2R5LFN0_9ACAR</name>
<dbReference type="InterPro" id="IPR004467">
    <property type="entry name" value="Or_phspho_trans_dom"/>
</dbReference>
<dbReference type="FunFam" id="3.40.50.2020:FF:000025">
    <property type="entry name" value="Uridine monophosphate synthetase"/>
    <property type="match status" value="1"/>
</dbReference>
<dbReference type="GO" id="GO:0044205">
    <property type="term" value="P:'de novo' UMP biosynthetic process"/>
    <property type="evidence" value="ECO:0007669"/>
    <property type="project" value="UniProtKB-UniPathway"/>
</dbReference>
<dbReference type="Gene3D" id="3.40.50.2020">
    <property type="match status" value="1"/>
</dbReference>
<feature type="active site" description="For OMPdecase activity" evidence="14">
    <location>
        <position position="305"/>
    </location>
</feature>
<protein>
    <recommendedName>
        <fullName evidence="7">Uridine 5'-monophosphate synthase</fullName>
        <ecNumber evidence="5">2.4.2.10</ecNumber>
        <ecNumber evidence="6">4.1.1.23</ecNumber>
    </recommendedName>
</protein>
<dbReference type="GO" id="GO:0006207">
    <property type="term" value="P:'de novo' pyrimidine nucleobase biosynthetic process"/>
    <property type="evidence" value="ECO:0007669"/>
    <property type="project" value="InterPro"/>
</dbReference>
<keyword evidence="9" id="KW-0808">Transferase</keyword>
<reference evidence="17" key="1">
    <citation type="submission" date="2018-03" db="EMBL/GenBank/DDBJ databases">
        <title>The relapsing fever spirochete Borrelia turicatae persists in the highly oxidative environment of its soft-bodied tick vector.</title>
        <authorList>
            <person name="Bourret T.J."/>
            <person name="Boyle W.K."/>
            <person name="Valenzuela J.G."/>
            <person name="Oliveira F."/>
            <person name="Lopez J.E."/>
        </authorList>
    </citation>
    <scope>NUCLEOTIDE SEQUENCE</scope>
    <source>
        <strain evidence="17">Kansas strain/isolate</strain>
        <tissue evidence="17">Salivary glands</tissue>
    </source>
</reference>
<evidence type="ECO:0000256" key="6">
    <source>
        <dbReference type="ARBA" id="ARBA00012321"/>
    </source>
</evidence>
<evidence type="ECO:0000256" key="14">
    <source>
        <dbReference type="PIRSR" id="PIRSR614732-1"/>
    </source>
</evidence>
<evidence type="ECO:0000256" key="3">
    <source>
        <dbReference type="ARBA" id="ARBA00006221"/>
    </source>
</evidence>
<evidence type="ECO:0000256" key="9">
    <source>
        <dbReference type="ARBA" id="ARBA00022679"/>
    </source>
</evidence>
<feature type="domain" description="Orotidine 5'-phosphate decarboxylase" evidence="16">
    <location>
        <begin position="244"/>
        <end position="459"/>
    </location>
</feature>
<dbReference type="FunFam" id="3.20.20.70:FF:000114">
    <property type="entry name" value="Decarboxylase,orotidine phosphate"/>
    <property type="match status" value="1"/>
</dbReference>
<sequence length="477" mass="52190">MKDDLICDLVDAGALKFGTFVLKSGITSPVYIDLRVSVSYPAILEGIANALLEATKNLSLKADLLCGVPYTALPIATCMSVKDKWPMVLRRKEAKSYGTKKLIEGQFTPGQSCLIVEDIVTSGSSILETAQTLTTVGLKVTDAVVVLDREHGGIENLRNANIKLHSIWKLSHVVDVLLERKKIDANTAHKVLTFINETNAPLLSSTMSPQSDTMWKQPFADRLKKNLHPVNRKLLTLMQEKQTNLCVAADVVHCAKLLELADKVGPYICLLKIHVDILEDFNKSVVDKLKEMAEKHRFLIMEDRKFADIGHTVQLQYTSGVHQISKWADLVTAHALPGPGLITGLHEVSRKDEQAIVLIAQMSSKGTLTGWSYAEETLRQALQHTNMVTGLVAQSALTCDHPELLLMTPGVSMKATGGDSLGQQYCTPEEAISRRGADIVIVGRAIISSPDPAIAAREHRDAAIQAYKTCCDNATPK</sequence>
<evidence type="ECO:0000256" key="11">
    <source>
        <dbReference type="ARBA" id="ARBA00022975"/>
    </source>
</evidence>
<dbReference type="Pfam" id="PF00215">
    <property type="entry name" value="OMPdecase"/>
    <property type="match status" value="1"/>
</dbReference>
<evidence type="ECO:0000256" key="7">
    <source>
        <dbReference type="ARBA" id="ARBA00015047"/>
    </source>
</evidence>
<feature type="active site" description="For OMPdecase activity" evidence="14">
    <location>
        <position position="303"/>
    </location>
</feature>
<evidence type="ECO:0000256" key="15">
    <source>
        <dbReference type="PIRSR" id="PIRSR614732-2"/>
    </source>
</evidence>
<keyword evidence="10" id="KW-0210">Decarboxylase</keyword>
<proteinExistence type="inferred from homology"/>
<dbReference type="GO" id="GO:0004590">
    <property type="term" value="F:orotidine-5'-phosphate decarboxylase activity"/>
    <property type="evidence" value="ECO:0007669"/>
    <property type="project" value="UniProtKB-EC"/>
</dbReference>
<dbReference type="Gene3D" id="3.20.20.70">
    <property type="entry name" value="Aldolase class I"/>
    <property type="match status" value="1"/>
</dbReference>
<dbReference type="PROSITE" id="PS00156">
    <property type="entry name" value="OMPDECASE"/>
    <property type="match status" value="1"/>
</dbReference>
<dbReference type="CDD" id="cd04725">
    <property type="entry name" value="OMP_decarboxylase_like"/>
    <property type="match status" value="1"/>
</dbReference>
<dbReference type="EC" id="4.1.1.23" evidence="6"/>
<comment type="pathway">
    <text evidence="2">Pyrimidine metabolism; UMP biosynthesis via de novo pathway; UMP from orotate: step 1/2.</text>
</comment>
<dbReference type="InterPro" id="IPR023031">
    <property type="entry name" value="OPRT"/>
</dbReference>
<dbReference type="UniPathway" id="UPA00070">
    <property type="reaction ID" value="UER00119"/>
</dbReference>
<organism evidence="17">
    <name type="scientific">Ornithodoros turicata</name>
    <dbReference type="NCBI Taxonomy" id="34597"/>
    <lineage>
        <taxon>Eukaryota</taxon>
        <taxon>Metazoa</taxon>
        <taxon>Ecdysozoa</taxon>
        <taxon>Arthropoda</taxon>
        <taxon>Chelicerata</taxon>
        <taxon>Arachnida</taxon>
        <taxon>Acari</taxon>
        <taxon>Parasitiformes</taxon>
        <taxon>Ixodida</taxon>
        <taxon>Ixodoidea</taxon>
        <taxon>Argasidae</taxon>
        <taxon>Ornithodorinae</taxon>
        <taxon>Ornithodoros</taxon>
    </lineage>
</organism>
<evidence type="ECO:0000256" key="8">
    <source>
        <dbReference type="ARBA" id="ARBA00022676"/>
    </source>
</evidence>
<feature type="binding site" evidence="15">
    <location>
        <position position="363"/>
    </location>
    <ligand>
        <name>substrate</name>
    </ligand>
</feature>
<dbReference type="SUPFAM" id="SSF51366">
    <property type="entry name" value="Ribulose-phoshate binding barrel"/>
    <property type="match status" value="1"/>
</dbReference>
<feature type="binding site" evidence="15">
    <location>
        <position position="250"/>
    </location>
    <ligand>
        <name>substrate</name>
    </ligand>
</feature>
<feature type="binding site" evidence="15">
    <location>
        <position position="444"/>
    </location>
    <ligand>
        <name>substrate</name>
    </ligand>
</feature>
<feature type="binding site" evidence="15">
    <location>
        <position position="443"/>
    </location>
    <ligand>
        <name>substrate</name>
    </ligand>
</feature>
<dbReference type="InterPro" id="IPR029057">
    <property type="entry name" value="PRTase-like"/>
</dbReference>
<dbReference type="InterPro" id="IPR013785">
    <property type="entry name" value="Aldolase_TIM"/>
</dbReference>
<dbReference type="SMART" id="SM00934">
    <property type="entry name" value="OMPdecase"/>
    <property type="match status" value="1"/>
</dbReference>
<dbReference type="InterPro" id="IPR011060">
    <property type="entry name" value="RibuloseP-bd_barrel"/>
</dbReference>
<evidence type="ECO:0000259" key="16">
    <source>
        <dbReference type="SMART" id="SM00934"/>
    </source>
</evidence>
<dbReference type="GO" id="GO:0004588">
    <property type="term" value="F:orotate phosphoribosyltransferase activity"/>
    <property type="evidence" value="ECO:0007669"/>
    <property type="project" value="UniProtKB-EC"/>
</dbReference>
<dbReference type="InterPro" id="IPR000836">
    <property type="entry name" value="PRTase_dom"/>
</dbReference>
<keyword evidence="12" id="KW-0456">Lyase</keyword>
<dbReference type="NCBIfam" id="TIGR01740">
    <property type="entry name" value="pyrF"/>
    <property type="match status" value="1"/>
</dbReference>
<dbReference type="EC" id="2.4.2.10" evidence="5"/>
<dbReference type="EMBL" id="GGLE01004176">
    <property type="protein sequence ID" value="MBY08302.1"/>
    <property type="molecule type" value="Transcribed_RNA"/>
</dbReference>
<dbReference type="InterPro" id="IPR001754">
    <property type="entry name" value="OMPdeCOase_dom"/>
</dbReference>
<evidence type="ECO:0000256" key="10">
    <source>
        <dbReference type="ARBA" id="ARBA00022793"/>
    </source>
</evidence>
<dbReference type="NCBIfam" id="NF010382">
    <property type="entry name" value="PRK13809.1"/>
    <property type="match status" value="1"/>
</dbReference>
<dbReference type="PANTHER" id="PTHR19278:SF9">
    <property type="entry name" value="URIDINE 5'-MONOPHOSPHATE SYNTHASE"/>
    <property type="match status" value="1"/>
</dbReference>
<evidence type="ECO:0000313" key="17">
    <source>
        <dbReference type="EMBL" id="MBY08302.1"/>
    </source>
</evidence>
<feature type="binding site" evidence="15">
    <location>
        <position position="272"/>
    </location>
    <ligand>
        <name>substrate</name>
    </ligand>
</feature>
<evidence type="ECO:0000256" key="4">
    <source>
        <dbReference type="ARBA" id="ARBA00009769"/>
    </source>
</evidence>
<evidence type="ECO:0000256" key="13">
    <source>
        <dbReference type="ARBA" id="ARBA00023268"/>
    </source>
</evidence>
<keyword evidence="13" id="KW-0511">Multifunctional enzyme</keyword>
<evidence type="ECO:0000256" key="12">
    <source>
        <dbReference type="ARBA" id="ARBA00023239"/>
    </source>
</evidence>
<evidence type="ECO:0000256" key="2">
    <source>
        <dbReference type="ARBA" id="ARBA00004889"/>
    </source>
</evidence>
<accession>A0A2R5LFN0</accession>
<comment type="pathway">
    <text evidence="1">Pyrimidine metabolism; UMP biosynthesis via de novo pathway; UMP from orotate: step 2/2.</text>
</comment>
<dbReference type="NCBIfam" id="TIGR00336">
    <property type="entry name" value="pyrE"/>
    <property type="match status" value="1"/>
</dbReference>
<feature type="binding site" evidence="15">
    <location>
        <position position="423"/>
    </location>
    <ligand>
        <name>substrate</name>
    </ligand>
</feature>
<keyword evidence="8" id="KW-0328">Glycosyltransferase</keyword>
<keyword evidence="11" id="KW-0665">Pyrimidine biosynthesis</keyword>
<dbReference type="AlphaFoldDB" id="A0A2R5LFN0"/>
<dbReference type="PANTHER" id="PTHR19278">
    <property type="entry name" value="OROTATE PHOSPHORIBOSYLTRANSFERASE"/>
    <property type="match status" value="1"/>
</dbReference>
<dbReference type="InterPro" id="IPR014732">
    <property type="entry name" value="OMPdecase"/>
</dbReference>
<dbReference type="CDD" id="cd06223">
    <property type="entry name" value="PRTases_typeI"/>
    <property type="match status" value="1"/>
</dbReference>
<evidence type="ECO:0000256" key="5">
    <source>
        <dbReference type="ARBA" id="ARBA00011971"/>
    </source>
</evidence>
<evidence type="ECO:0000256" key="1">
    <source>
        <dbReference type="ARBA" id="ARBA00004861"/>
    </source>
</evidence>
<dbReference type="InterPro" id="IPR018089">
    <property type="entry name" value="OMPdecase_AS"/>
</dbReference>
<feature type="active site" description="For OMPdecase activity" evidence="14">
    <location>
        <position position="308"/>
    </location>
</feature>
<comment type="similarity">
    <text evidence="3">In the N-terminal section; belongs to the purine/pyrimidine phosphoribosyltransferase family.</text>
</comment>
<comment type="similarity">
    <text evidence="4">In the C-terminal section; belongs to the OMP decarboxylase family.</text>
</comment>
<dbReference type="SUPFAM" id="SSF53271">
    <property type="entry name" value="PRTase-like"/>
    <property type="match status" value="1"/>
</dbReference>
<dbReference type="Pfam" id="PF00156">
    <property type="entry name" value="Pribosyltran"/>
    <property type="match status" value="1"/>
</dbReference>
<dbReference type="HAMAP" id="MF_01208">
    <property type="entry name" value="PyrE"/>
    <property type="match status" value="1"/>
</dbReference>